<reference evidence="2" key="1">
    <citation type="submission" date="2020-08" db="EMBL/GenBank/DDBJ databases">
        <title>Multicomponent nature underlies the extraordinary mechanical properties of spider dragline silk.</title>
        <authorList>
            <person name="Kono N."/>
            <person name="Nakamura H."/>
            <person name="Mori M."/>
            <person name="Yoshida Y."/>
            <person name="Ohtoshi R."/>
            <person name="Malay A.D."/>
            <person name="Moran D.A.P."/>
            <person name="Tomita M."/>
            <person name="Numata K."/>
            <person name="Arakawa K."/>
        </authorList>
    </citation>
    <scope>NUCLEOTIDE SEQUENCE</scope>
</reference>
<dbReference type="AlphaFoldDB" id="A0A8X6WY75"/>
<proteinExistence type="predicted"/>
<organism evidence="2 3">
    <name type="scientific">Trichonephila inaurata madagascariensis</name>
    <dbReference type="NCBI Taxonomy" id="2747483"/>
    <lineage>
        <taxon>Eukaryota</taxon>
        <taxon>Metazoa</taxon>
        <taxon>Ecdysozoa</taxon>
        <taxon>Arthropoda</taxon>
        <taxon>Chelicerata</taxon>
        <taxon>Arachnida</taxon>
        <taxon>Araneae</taxon>
        <taxon>Araneomorphae</taxon>
        <taxon>Entelegynae</taxon>
        <taxon>Araneoidea</taxon>
        <taxon>Nephilidae</taxon>
        <taxon>Trichonephila</taxon>
        <taxon>Trichonephila inaurata</taxon>
    </lineage>
</organism>
<keyword evidence="3" id="KW-1185">Reference proteome</keyword>
<name>A0A8X6WY75_9ARAC</name>
<protein>
    <submittedName>
        <fullName evidence="2">Uncharacterized protein</fullName>
    </submittedName>
</protein>
<dbReference type="EMBL" id="BMAV01003663">
    <property type="protein sequence ID" value="GFY43415.1"/>
    <property type="molecule type" value="Genomic_DNA"/>
</dbReference>
<gene>
    <name evidence="2" type="ORF">TNIN_349741</name>
</gene>
<accession>A0A8X6WY75</accession>
<evidence type="ECO:0000313" key="3">
    <source>
        <dbReference type="Proteomes" id="UP000886998"/>
    </source>
</evidence>
<feature type="region of interest" description="Disordered" evidence="1">
    <location>
        <begin position="105"/>
        <end position="134"/>
    </location>
</feature>
<dbReference type="OrthoDB" id="10417445at2759"/>
<evidence type="ECO:0000313" key="2">
    <source>
        <dbReference type="EMBL" id="GFY43415.1"/>
    </source>
</evidence>
<evidence type="ECO:0000256" key="1">
    <source>
        <dbReference type="SAM" id="MobiDB-lite"/>
    </source>
</evidence>
<sequence length="202" mass="23064">MDHDSKYLSQIILKVFNCLYQRPDDSYYDTAELTVDENSYNCFSCPQFNKPPPPYPFHKYAPNNQISSTESINEENIFSPSSSNLWSDYELTSVRPFVEWDGTSDSEWNAPLPPPPAIQKATTGRRHGTVQKAGKPAWTATRLCYTFRAYKAPNGVRMWSGLQLPTTESSTQSFFPEPAASRLHYSQPRLERDTDLNGKCFQ</sequence>
<comment type="caution">
    <text evidence="2">The sequence shown here is derived from an EMBL/GenBank/DDBJ whole genome shotgun (WGS) entry which is preliminary data.</text>
</comment>
<dbReference type="Proteomes" id="UP000886998">
    <property type="component" value="Unassembled WGS sequence"/>
</dbReference>